<dbReference type="InterPro" id="IPR003593">
    <property type="entry name" value="AAA+_ATPase"/>
</dbReference>
<evidence type="ECO:0000313" key="9">
    <source>
        <dbReference type="Proteomes" id="UP000297890"/>
    </source>
</evidence>
<dbReference type="EMBL" id="SRIO01000004">
    <property type="protein sequence ID" value="TFZ83210.1"/>
    <property type="molecule type" value="Genomic_DNA"/>
</dbReference>
<dbReference type="OrthoDB" id="6461291at2"/>
<reference evidence="8 9" key="1">
    <citation type="journal article" date="2019" name="ISME J.">
        <title>Candidatus Macondimonas diazotrophica, a novel gammaproteobacterial genus dominating crude-oil-contaminated coastal sediments.</title>
        <authorList>
            <person name="Karthikeyan S."/>
            <person name="Konstantinidis K."/>
        </authorList>
    </citation>
    <scope>NUCLEOTIDE SEQUENCE [LARGE SCALE GENOMIC DNA]</scope>
    <source>
        <strain evidence="8 9">KTK01</strain>
    </source>
</reference>
<keyword evidence="2" id="KW-0813">Transport</keyword>
<sequence length="255" mass="27619">MTCLAASRLVLDLPRTSSLHSLDFALKSGHMTAVLGANGSGKTTLLHTLAGLRAPRSGSVMLDGRPVGAWSARARARRLGLLFQDDVEPFPATVEEAVCAGRFAHQSLWRSLSGADRQAIGSALAVMQLADFATRALDTLSGGERRRVALATLLTQDPQVMLLDEPVNHLDWHHQILVMDHLASLVREAGKTVLVSLHDPNLAARYCAQVLLLGHDGTALWGQSAELLTAERLGWLYRHPFACVQQDGVRAFLPK</sequence>
<keyword evidence="3" id="KW-0547">Nucleotide-binding</keyword>
<gene>
    <name evidence="8" type="ORF">E4680_03900</name>
</gene>
<dbReference type="Proteomes" id="UP000297890">
    <property type="component" value="Unassembled WGS sequence"/>
</dbReference>
<evidence type="ECO:0000256" key="4">
    <source>
        <dbReference type="ARBA" id="ARBA00022840"/>
    </source>
</evidence>
<keyword evidence="5" id="KW-1278">Translocase</keyword>
<comment type="similarity">
    <text evidence="1">Belongs to the ABC transporter superfamily.</text>
</comment>
<dbReference type="PANTHER" id="PTHR42794">
    <property type="entry name" value="HEMIN IMPORT ATP-BINDING PROTEIN HMUV"/>
    <property type="match status" value="1"/>
</dbReference>
<comment type="function">
    <text evidence="6">Part of the ABC transporter complex HmuTUV involved in hemin import. Responsible for energy coupling to the transport system.</text>
</comment>
<dbReference type="AlphaFoldDB" id="A0A4Z0FBU1"/>
<evidence type="ECO:0000256" key="3">
    <source>
        <dbReference type="ARBA" id="ARBA00022741"/>
    </source>
</evidence>
<name>A0A4Z0FBU1_9GAMM</name>
<dbReference type="PROSITE" id="PS00211">
    <property type="entry name" value="ABC_TRANSPORTER_1"/>
    <property type="match status" value="1"/>
</dbReference>
<dbReference type="GO" id="GO:0005524">
    <property type="term" value="F:ATP binding"/>
    <property type="evidence" value="ECO:0007669"/>
    <property type="project" value="UniProtKB-KW"/>
</dbReference>
<dbReference type="GO" id="GO:0016887">
    <property type="term" value="F:ATP hydrolysis activity"/>
    <property type="evidence" value="ECO:0007669"/>
    <property type="project" value="InterPro"/>
</dbReference>
<dbReference type="PANTHER" id="PTHR42794:SF1">
    <property type="entry name" value="HEMIN IMPORT ATP-BINDING PROTEIN HMUV"/>
    <property type="match status" value="1"/>
</dbReference>
<dbReference type="InterPro" id="IPR003439">
    <property type="entry name" value="ABC_transporter-like_ATP-bd"/>
</dbReference>
<dbReference type="FunFam" id="3.40.50.300:FF:000134">
    <property type="entry name" value="Iron-enterobactin ABC transporter ATP-binding protein"/>
    <property type="match status" value="1"/>
</dbReference>
<dbReference type="SUPFAM" id="SSF52540">
    <property type="entry name" value="P-loop containing nucleoside triphosphate hydrolases"/>
    <property type="match status" value="1"/>
</dbReference>
<dbReference type="InterPro" id="IPR027417">
    <property type="entry name" value="P-loop_NTPase"/>
</dbReference>
<keyword evidence="4 8" id="KW-0067">ATP-binding</keyword>
<feature type="domain" description="ABC transporter" evidence="7">
    <location>
        <begin position="4"/>
        <end position="240"/>
    </location>
</feature>
<evidence type="ECO:0000313" key="8">
    <source>
        <dbReference type="EMBL" id="TFZ83210.1"/>
    </source>
</evidence>
<organism evidence="8 9">
    <name type="scientific">Candidatus Macondimonas diazotrophica</name>
    <dbReference type="NCBI Taxonomy" id="2305248"/>
    <lineage>
        <taxon>Bacteria</taxon>
        <taxon>Pseudomonadati</taxon>
        <taxon>Pseudomonadota</taxon>
        <taxon>Gammaproteobacteria</taxon>
        <taxon>Chromatiales</taxon>
        <taxon>Ectothiorhodospiraceae</taxon>
        <taxon>Candidatus Macondimonas</taxon>
    </lineage>
</organism>
<dbReference type="PROSITE" id="PS50893">
    <property type="entry name" value="ABC_TRANSPORTER_2"/>
    <property type="match status" value="1"/>
</dbReference>
<evidence type="ECO:0000256" key="5">
    <source>
        <dbReference type="ARBA" id="ARBA00022967"/>
    </source>
</evidence>
<dbReference type="Gene3D" id="3.40.50.300">
    <property type="entry name" value="P-loop containing nucleotide triphosphate hydrolases"/>
    <property type="match status" value="1"/>
</dbReference>
<dbReference type="CDD" id="cd03214">
    <property type="entry name" value="ABC_Iron-Siderophores_B12_Hemin"/>
    <property type="match status" value="1"/>
</dbReference>
<dbReference type="Pfam" id="PF00005">
    <property type="entry name" value="ABC_tran"/>
    <property type="match status" value="1"/>
</dbReference>
<comment type="caution">
    <text evidence="8">The sequence shown here is derived from an EMBL/GenBank/DDBJ whole genome shotgun (WGS) entry which is preliminary data.</text>
</comment>
<dbReference type="RefSeq" id="WP_135281089.1">
    <property type="nucleotide sequence ID" value="NZ_SRIO01000004.1"/>
</dbReference>
<evidence type="ECO:0000256" key="2">
    <source>
        <dbReference type="ARBA" id="ARBA00022448"/>
    </source>
</evidence>
<evidence type="ECO:0000259" key="7">
    <source>
        <dbReference type="PROSITE" id="PS50893"/>
    </source>
</evidence>
<protein>
    <submittedName>
        <fullName evidence="8">ABC transporter ATP-binding protein</fullName>
    </submittedName>
</protein>
<evidence type="ECO:0000256" key="1">
    <source>
        <dbReference type="ARBA" id="ARBA00005417"/>
    </source>
</evidence>
<dbReference type="SMART" id="SM00382">
    <property type="entry name" value="AAA"/>
    <property type="match status" value="1"/>
</dbReference>
<proteinExistence type="inferred from homology"/>
<evidence type="ECO:0000256" key="6">
    <source>
        <dbReference type="ARBA" id="ARBA00037066"/>
    </source>
</evidence>
<keyword evidence="9" id="KW-1185">Reference proteome</keyword>
<dbReference type="InterPro" id="IPR017871">
    <property type="entry name" value="ABC_transporter-like_CS"/>
</dbReference>
<accession>A0A4Z0FBU1</accession>